<dbReference type="EMBL" id="JACHON010000001">
    <property type="protein sequence ID" value="MBB6511242.1"/>
    <property type="molecule type" value="Genomic_DNA"/>
</dbReference>
<dbReference type="EC" id="4.2.99.20" evidence="3"/>
<keyword evidence="6" id="KW-1185">Reference proteome</keyword>
<organism evidence="5 6">
    <name type="scientific">Gracilibacillus halotolerans</name>
    <dbReference type="NCBI Taxonomy" id="74386"/>
    <lineage>
        <taxon>Bacteria</taxon>
        <taxon>Bacillati</taxon>
        <taxon>Bacillota</taxon>
        <taxon>Bacilli</taxon>
        <taxon>Bacillales</taxon>
        <taxon>Bacillaceae</taxon>
        <taxon>Gracilibacillus</taxon>
    </lineage>
</organism>
<feature type="domain" description="AB hydrolase-1" evidence="4">
    <location>
        <begin position="22"/>
        <end position="251"/>
    </location>
</feature>
<dbReference type="InterPro" id="IPR022485">
    <property type="entry name" value="SHCHC_synthase_MenH"/>
</dbReference>
<comment type="similarity">
    <text evidence="3">Belongs to the AB hydrolase superfamily. MenH family.</text>
</comment>
<comment type="caution">
    <text evidence="5">The sequence shown here is derived from an EMBL/GenBank/DDBJ whole genome shotgun (WGS) entry which is preliminary data.</text>
</comment>
<dbReference type="NCBIfam" id="TIGR03695">
    <property type="entry name" value="menH_SHCHC"/>
    <property type="match status" value="1"/>
</dbReference>
<comment type="pathway">
    <text evidence="3">Quinol/quinone metabolism; 1,4-dihydroxy-2-naphthoate biosynthesis; 1,4-dihydroxy-2-naphthoate from chorismate: step 3/7.</text>
</comment>
<proteinExistence type="inferred from homology"/>
<name>A0A841RGR8_9BACI</name>
<comment type="function">
    <text evidence="3">Catalyzes a proton abstraction reaction that results in 2,5-elimination of pyruvate from 2-succinyl-5-enolpyruvyl-6-hydroxy-3-cyclohexene-1-carboxylate (SEPHCHC) and the formation of 2-succinyl-6-hydroxy-2,4-cyclohexadiene-1-carboxylate (SHCHC).</text>
</comment>
<sequence length="264" mass="29640">MRVKVANGYYWVEQYGEKTGEPVILLHGFTGSSTTWQPFLSLLKNKHVVCIDLPGHRNTKVHINSIKDFCDDVAQILTLLDINKADIVGYSLGGRSALSFAMYHPHRVNTLLLESATAGIEKHEERLKRQEADGRLVQFLENEGLQAFVDKWEKIPLFQSQQQLNESVKRAIREERLAHSVKGLGMSLRTMGTGQMPSWWGALPKLTNPVQLVVGALDVKFVHINKKMHELLPNSSLTIIENAGHAIHVEQPEFFGTIIKSVGN</sequence>
<evidence type="ECO:0000256" key="1">
    <source>
        <dbReference type="ARBA" id="ARBA00022428"/>
    </source>
</evidence>
<comment type="subunit">
    <text evidence="3">Monomer.</text>
</comment>
<dbReference type="Gene3D" id="3.40.50.1820">
    <property type="entry name" value="alpha/beta hydrolase"/>
    <property type="match status" value="1"/>
</dbReference>
<evidence type="ECO:0000259" key="4">
    <source>
        <dbReference type="Pfam" id="PF00561"/>
    </source>
</evidence>
<evidence type="ECO:0000256" key="3">
    <source>
        <dbReference type="HAMAP-Rule" id="MF_01660"/>
    </source>
</evidence>
<dbReference type="InterPro" id="IPR029058">
    <property type="entry name" value="AB_hydrolase_fold"/>
</dbReference>
<dbReference type="Proteomes" id="UP000572212">
    <property type="component" value="Unassembled WGS sequence"/>
</dbReference>
<dbReference type="UniPathway" id="UPA00079"/>
<dbReference type="GO" id="GO:0070205">
    <property type="term" value="F:2-succinyl-6-hydroxy-2,4-cyclohexadiene-1-carboxylate synthase activity"/>
    <property type="evidence" value="ECO:0007669"/>
    <property type="project" value="UniProtKB-UniRule"/>
</dbReference>
<keyword evidence="2 3" id="KW-0456">Lyase</keyword>
<evidence type="ECO:0000313" key="5">
    <source>
        <dbReference type="EMBL" id="MBB6511242.1"/>
    </source>
</evidence>
<protein>
    <recommendedName>
        <fullName evidence="3">Putative 2-succinyl-6-hydroxy-2,4-cyclohexadiene-1-carboxylate synthase</fullName>
        <shortName evidence="3">SHCHC synthase</shortName>
        <ecNumber evidence="3">4.2.99.20</ecNumber>
    </recommendedName>
</protein>
<evidence type="ECO:0000256" key="2">
    <source>
        <dbReference type="ARBA" id="ARBA00023239"/>
    </source>
</evidence>
<dbReference type="UniPathway" id="UPA01057">
    <property type="reaction ID" value="UER00900"/>
</dbReference>
<dbReference type="HAMAP" id="MF_01660">
    <property type="entry name" value="MenH"/>
    <property type="match status" value="1"/>
</dbReference>
<dbReference type="PANTHER" id="PTHR42916:SF1">
    <property type="entry name" value="PROTEIN PHYLLO, CHLOROPLASTIC"/>
    <property type="match status" value="1"/>
</dbReference>
<dbReference type="RefSeq" id="WP_184243267.1">
    <property type="nucleotide sequence ID" value="NZ_BAAACU010000020.1"/>
</dbReference>
<dbReference type="PRINTS" id="PR00111">
    <property type="entry name" value="ABHYDROLASE"/>
</dbReference>
<dbReference type="PANTHER" id="PTHR42916">
    <property type="entry name" value="2-SUCCINYL-5-ENOLPYRUVYL-6-HYDROXY-3-CYCLOHEXENE-1-CARBOXYLATE SYNTHASE"/>
    <property type="match status" value="1"/>
</dbReference>
<keyword evidence="1 3" id="KW-0474">Menaquinone biosynthesis</keyword>
<comment type="catalytic activity">
    <reaction evidence="3">
        <text>5-enolpyruvoyl-6-hydroxy-2-succinyl-cyclohex-3-ene-1-carboxylate = (1R,6R)-6-hydroxy-2-succinyl-cyclohexa-2,4-diene-1-carboxylate + pyruvate</text>
        <dbReference type="Rhea" id="RHEA:25597"/>
        <dbReference type="ChEBI" id="CHEBI:15361"/>
        <dbReference type="ChEBI" id="CHEBI:58689"/>
        <dbReference type="ChEBI" id="CHEBI:58818"/>
        <dbReference type="EC" id="4.2.99.20"/>
    </reaction>
</comment>
<dbReference type="GO" id="GO:0009234">
    <property type="term" value="P:menaquinone biosynthetic process"/>
    <property type="evidence" value="ECO:0007669"/>
    <property type="project" value="UniProtKB-UniRule"/>
</dbReference>
<reference evidence="5 6" key="1">
    <citation type="submission" date="2020-08" db="EMBL/GenBank/DDBJ databases">
        <title>Genomic Encyclopedia of Type Strains, Phase IV (KMG-IV): sequencing the most valuable type-strain genomes for metagenomic binning, comparative biology and taxonomic classification.</title>
        <authorList>
            <person name="Goeker M."/>
        </authorList>
    </citation>
    <scope>NUCLEOTIDE SEQUENCE [LARGE SCALE GENOMIC DNA]</scope>
    <source>
        <strain evidence="5 6">DSM 11805</strain>
    </source>
</reference>
<accession>A0A841RGR8</accession>
<dbReference type="SUPFAM" id="SSF53474">
    <property type="entry name" value="alpha/beta-Hydrolases"/>
    <property type="match status" value="1"/>
</dbReference>
<dbReference type="InterPro" id="IPR000073">
    <property type="entry name" value="AB_hydrolase_1"/>
</dbReference>
<comment type="pathway">
    <text evidence="3">Quinol/quinone metabolism; menaquinone biosynthesis.</text>
</comment>
<dbReference type="AlphaFoldDB" id="A0A841RGR8"/>
<dbReference type="Pfam" id="PF00561">
    <property type="entry name" value="Abhydrolase_1"/>
    <property type="match status" value="1"/>
</dbReference>
<evidence type="ECO:0000313" key="6">
    <source>
        <dbReference type="Proteomes" id="UP000572212"/>
    </source>
</evidence>
<gene>
    <name evidence="3" type="primary">menH</name>
    <name evidence="5" type="ORF">GGQ92_000009</name>
</gene>